<evidence type="ECO:0000256" key="4">
    <source>
        <dbReference type="ARBA" id="ARBA00022840"/>
    </source>
</evidence>
<dbReference type="SUPFAM" id="SSF56112">
    <property type="entry name" value="Protein kinase-like (PK-like)"/>
    <property type="match status" value="1"/>
</dbReference>
<dbReference type="Pfam" id="PF07714">
    <property type="entry name" value="PK_Tyr_Ser-Thr"/>
    <property type="match status" value="1"/>
</dbReference>
<evidence type="ECO:0000256" key="1">
    <source>
        <dbReference type="ARBA" id="ARBA00022679"/>
    </source>
</evidence>
<name>A0A0R3WPC5_HYDTA</name>
<proteinExistence type="predicted"/>
<dbReference type="InterPro" id="IPR001245">
    <property type="entry name" value="Ser-Thr/Tyr_kinase_cat_dom"/>
</dbReference>
<sequence length="218" mass="24366">MQVQREAFNLGQLAHRNVVEFFGLWETQETVSHLPALVMEFAHGGALHTVVRRRPPVRPLSLADWALQIAEGMRYLHECAGLVHRDLKTANILIREPLVASPGPDDLINKTLIISDFGMSCPTDTIDSWVSGVGTAAYAAPEVICMEIFSLASDVWSYGVVLWEIFTMLEPFKEFDRAQQLVNIGRYRQKLFIPRPEAGFPEVIGAILTCKLLPPCHA</sequence>
<dbReference type="OrthoDB" id="339325at2759"/>
<evidence type="ECO:0000256" key="3">
    <source>
        <dbReference type="ARBA" id="ARBA00022777"/>
    </source>
</evidence>
<dbReference type="InterPro" id="IPR011009">
    <property type="entry name" value="Kinase-like_dom_sf"/>
</dbReference>
<dbReference type="GO" id="GO:0004674">
    <property type="term" value="F:protein serine/threonine kinase activity"/>
    <property type="evidence" value="ECO:0007669"/>
    <property type="project" value="TreeGrafter"/>
</dbReference>
<accession>A0A0R3WPC5</accession>
<keyword evidence="7" id="KW-1185">Reference proteome</keyword>
<dbReference type="InterPro" id="IPR008271">
    <property type="entry name" value="Ser/Thr_kinase_AS"/>
</dbReference>
<dbReference type="PANTHER" id="PTHR44329">
    <property type="entry name" value="SERINE/THREONINE-PROTEIN KINASE TNNI3K-RELATED"/>
    <property type="match status" value="1"/>
</dbReference>
<keyword evidence="2" id="KW-0547">Nucleotide-binding</keyword>
<dbReference type="SMART" id="SM00220">
    <property type="entry name" value="S_TKc"/>
    <property type="match status" value="1"/>
</dbReference>
<dbReference type="PROSITE" id="PS00108">
    <property type="entry name" value="PROTEIN_KINASE_ST"/>
    <property type="match status" value="1"/>
</dbReference>
<dbReference type="GO" id="GO:0005524">
    <property type="term" value="F:ATP binding"/>
    <property type="evidence" value="ECO:0007669"/>
    <property type="project" value="UniProtKB-KW"/>
</dbReference>
<evidence type="ECO:0000313" key="7">
    <source>
        <dbReference type="Proteomes" id="UP000274429"/>
    </source>
</evidence>
<reference evidence="8" key="1">
    <citation type="submission" date="2017-02" db="UniProtKB">
        <authorList>
            <consortium name="WormBaseParasite"/>
        </authorList>
    </citation>
    <scope>IDENTIFICATION</scope>
</reference>
<keyword evidence="4" id="KW-0067">ATP-binding</keyword>
<protein>
    <submittedName>
        <fullName evidence="8">Protein kinase domain-containing protein</fullName>
    </submittedName>
</protein>
<evidence type="ECO:0000256" key="2">
    <source>
        <dbReference type="ARBA" id="ARBA00022741"/>
    </source>
</evidence>
<evidence type="ECO:0000259" key="5">
    <source>
        <dbReference type="PROSITE" id="PS50011"/>
    </source>
</evidence>
<dbReference type="Proteomes" id="UP000274429">
    <property type="component" value="Unassembled WGS sequence"/>
</dbReference>
<keyword evidence="1" id="KW-0808">Transferase</keyword>
<dbReference type="STRING" id="6205.A0A0R3WPC5"/>
<dbReference type="PANTHER" id="PTHR44329:SF288">
    <property type="entry name" value="MITOGEN-ACTIVATED PROTEIN KINASE KINASE KINASE 20"/>
    <property type="match status" value="1"/>
</dbReference>
<keyword evidence="3" id="KW-0418">Kinase</keyword>
<feature type="domain" description="Protein kinase" evidence="5">
    <location>
        <begin position="1"/>
        <end position="218"/>
    </location>
</feature>
<dbReference type="Gene3D" id="1.10.510.10">
    <property type="entry name" value="Transferase(Phosphotransferase) domain 1"/>
    <property type="match status" value="1"/>
</dbReference>
<gene>
    <name evidence="6" type="ORF">TTAC_LOCUS2600</name>
</gene>
<reference evidence="6 7" key="2">
    <citation type="submission" date="2018-11" db="EMBL/GenBank/DDBJ databases">
        <authorList>
            <consortium name="Pathogen Informatics"/>
        </authorList>
    </citation>
    <scope>NUCLEOTIDE SEQUENCE [LARGE SCALE GENOMIC DNA]</scope>
</reference>
<organism evidence="8">
    <name type="scientific">Hydatigena taeniaeformis</name>
    <name type="common">Feline tapeworm</name>
    <name type="synonym">Taenia taeniaeformis</name>
    <dbReference type="NCBI Taxonomy" id="6205"/>
    <lineage>
        <taxon>Eukaryota</taxon>
        <taxon>Metazoa</taxon>
        <taxon>Spiralia</taxon>
        <taxon>Lophotrochozoa</taxon>
        <taxon>Platyhelminthes</taxon>
        <taxon>Cestoda</taxon>
        <taxon>Eucestoda</taxon>
        <taxon>Cyclophyllidea</taxon>
        <taxon>Taeniidae</taxon>
        <taxon>Hydatigera</taxon>
    </lineage>
</organism>
<dbReference type="EMBL" id="UYWX01001268">
    <property type="protein sequence ID" value="VDM20615.1"/>
    <property type="molecule type" value="Genomic_DNA"/>
</dbReference>
<dbReference type="WBParaSite" id="TTAC_0000261501-mRNA-1">
    <property type="protein sequence ID" value="TTAC_0000261501-mRNA-1"/>
    <property type="gene ID" value="TTAC_0000261501"/>
</dbReference>
<dbReference type="PROSITE" id="PS50011">
    <property type="entry name" value="PROTEIN_KINASE_DOM"/>
    <property type="match status" value="1"/>
</dbReference>
<dbReference type="AlphaFoldDB" id="A0A0R3WPC5"/>
<dbReference type="InterPro" id="IPR051681">
    <property type="entry name" value="Ser/Thr_Kinases-Pseudokinases"/>
</dbReference>
<evidence type="ECO:0000313" key="8">
    <source>
        <dbReference type="WBParaSite" id="TTAC_0000261501-mRNA-1"/>
    </source>
</evidence>
<dbReference type="InterPro" id="IPR000719">
    <property type="entry name" value="Prot_kinase_dom"/>
</dbReference>
<evidence type="ECO:0000313" key="6">
    <source>
        <dbReference type="EMBL" id="VDM20615.1"/>
    </source>
</evidence>